<protein>
    <recommendedName>
        <fullName evidence="4">OmpA-like domain-containing protein</fullName>
    </recommendedName>
</protein>
<dbReference type="GO" id="GO:0009279">
    <property type="term" value="C:cell outer membrane"/>
    <property type="evidence" value="ECO:0007669"/>
    <property type="project" value="UniProtKB-SubCell"/>
</dbReference>
<dbReference type="OrthoDB" id="345640at2"/>
<dbReference type="SUPFAM" id="SSF103088">
    <property type="entry name" value="OmpA-like"/>
    <property type="match status" value="1"/>
</dbReference>
<feature type="domain" description="OmpA-like" evidence="4">
    <location>
        <begin position="457"/>
        <end position="575"/>
    </location>
</feature>
<dbReference type="Pfam" id="PF00691">
    <property type="entry name" value="OmpA"/>
    <property type="match status" value="1"/>
</dbReference>
<dbReference type="PRINTS" id="PR01021">
    <property type="entry name" value="OMPADOMAIN"/>
</dbReference>
<evidence type="ECO:0000313" key="5">
    <source>
        <dbReference type="EMBL" id="KFD17486.1"/>
    </source>
</evidence>
<evidence type="ECO:0000256" key="1">
    <source>
        <dbReference type="ARBA" id="ARBA00004442"/>
    </source>
</evidence>
<accession>A0A085JAJ0</accession>
<gene>
    <name evidence="5" type="ORF">GTPT_3091</name>
</gene>
<dbReference type="Proteomes" id="UP000028602">
    <property type="component" value="Unassembled WGS sequence"/>
</dbReference>
<dbReference type="PANTHER" id="PTHR30329:SF20">
    <property type="entry name" value="EXPORTED PROTEIN"/>
    <property type="match status" value="1"/>
</dbReference>
<organism evidence="5 6">
    <name type="scientific">Tatumella ptyseos ATCC 33301</name>
    <dbReference type="NCBI Taxonomy" id="1005995"/>
    <lineage>
        <taxon>Bacteria</taxon>
        <taxon>Pseudomonadati</taxon>
        <taxon>Pseudomonadota</taxon>
        <taxon>Gammaproteobacteria</taxon>
        <taxon>Enterobacterales</taxon>
        <taxon>Erwiniaceae</taxon>
        <taxon>Tatumella</taxon>
    </lineage>
</organism>
<evidence type="ECO:0000259" key="4">
    <source>
        <dbReference type="PROSITE" id="PS51123"/>
    </source>
</evidence>
<name>A0A085JAJ0_9GAMM</name>
<dbReference type="RefSeq" id="WP_029989909.1">
    <property type="nucleotide sequence ID" value="NZ_ATMJ01000013.1"/>
</dbReference>
<evidence type="ECO:0000256" key="2">
    <source>
        <dbReference type="ARBA" id="ARBA00023136"/>
    </source>
</evidence>
<dbReference type="InterPro" id="IPR036737">
    <property type="entry name" value="OmpA-like_sf"/>
</dbReference>
<dbReference type="eggNOG" id="COG2885">
    <property type="taxonomic scope" value="Bacteria"/>
</dbReference>
<comment type="caution">
    <text evidence="5">The sequence shown here is derived from an EMBL/GenBank/DDBJ whole genome shotgun (WGS) entry which is preliminary data.</text>
</comment>
<dbReference type="PANTHER" id="PTHR30329">
    <property type="entry name" value="STATOR ELEMENT OF FLAGELLAR MOTOR COMPLEX"/>
    <property type="match status" value="1"/>
</dbReference>
<dbReference type="AlphaFoldDB" id="A0A085JAJ0"/>
<dbReference type="InterPro" id="IPR006664">
    <property type="entry name" value="OMP_bac"/>
</dbReference>
<comment type="subcellular location">
    <subcellularLocation>
        <location evidence="1">Cell outer membrane</location>
    </subcellularLocation>
</comment>
<dbReference type="PROSITE" id="PS51123">
    <property type="entry name" value="OMPA_2"/>
    <property type="match status" value="1"/>
</dbReference>
<dbReference type="InterPro" id="IPR050330">
    <property type="entry name" value="Bact_OuterMem_StrucFunc"/>
</dbReference>
<dbReference type="SUPFAM" id="SSF53850">
    <property type="entry name" value="Periplasmic binding protein-like II"/>
    <property type="match status" value="1"/>
</dbReference>
<evidence type="ECO:0000313" key="6">
    <source>
        <dbReference type="Proteomes" id="UP000028602"/>
    </source>
</evidence>
<dbReference type="CDD" id="cd07185">
    <property type="entry name" value="OmpA_C-like"/>
    <property type="match status" value="1"/>
</dbReference>
<evidence type="ECO:0000256" key="3">
    <source>
        <dbReference type="PROSITE-ProRule" id="PRU00473"/>
    </source>
</evidence>
<keyword evidence="6" id="KW-1185">Reference proteome</keyword>
<proteinExistence type="predicted"/>
<keyword evidence="2 3" id="KW-0472">Membrane</keyword>
<sequence length="584" mass="63973">MTHETCFDELAAYGILIRAGAVIPSLSALRQRLASRITAFSQSLTEEHHDAEQSHSLCCLLRYFLDLQLQQHQQHCSVRKTRSGGEAQAPAGTDSRADISVVLQALLVCGDNTLFRYGYRLLCLLSVTENSDRAVTDAFLAEYRKRYFSLPGMTPHPVARTPGDSPEAGKPQICLITGPCAVQGFSQYDTTGSRDLSCHRVVVTDPQVLMERIRYFSEKHPQVAIQCLIPLTGDTFASDALLAAAFVHWRHSLLSAVKLPRIRCQLVVYARLSHRHPPGAPRDAAWVRTPPGTGSDSFSQWLTRLHQQLQNAARCGDSYATARACAAKPLSEWLTGGELNSALGGLFTDTPLQLTELLLADIRQGFPRHGGWSHWLAERYLLYPALSQAAPCLPLPPLLPVASEPPGEPFTASVSPRKRQRFVVPGLLLCLSLSATLLLSGSRPPLTGPPLMPSAVIAPLSLPDDGTGWFDPGSSTITGTRYQTLAALLPALRRTSQYPVLIVGYTDNTGTAAGNRYLSLRRAESVRDWLVANSEFPSSHFIVDGAGETRPITTNDSQQGRAGNRRIEIIPLYPHLFQVNKDYD</sequence>
<dbReference type="Gene3D" id="3.30.1330.60">
    <property type="entry name" value="OmpA-like domain"/>
    <property type="match status" value="1"/>
</dbReference>
<dbReference type="EMBL" id="JMPR01000047">
    <property type="protein sequence ID" value="KFD17486.1"/>
    <property type="molecule type" value="Genomic_DNA"/>
</dbReference>
<reference evidence="5 6" key="1">
    <citation type="submission" date="2014-05" db="EMBL/GenBank/DDBJ databases">
        <title>ATOL: Assembling a taxonomically balanced genome-scale reconstruction of the evolutionary history of the Enterobacteriaceae.</title>
        <authorList>
            <person name="Plunkett G.III."/>
            <person name="Neeno-Eckwall E.C."/>
            <person name="Glasner J.D."/>
            <person name="Perna N.T."/>
        </authorList>
    </citation>
    <scope>NUCLEOTIDE SEQUENCE [LARGE SCALE GENOMIC DNA]</scope>
    <source>
        <strain evidence="5 6">ATCC 33301</strain>
    </source>
</reference>
<dbReference type="InterPro" id="IPR006665">
    <property type="entry name" value="OmpA-like"/>
</dbReference>